<dbReference type="InterPro" id="IPR021150">
    <property type="entry name" value="Ubiq_cyt_c_chap"/>
</dbReference>
<dbReference type="AlphaFoldDB" id="A0A844Z6T1"/>
<gene>
    <name evidence="3" type="ORF">GRI35_05260</name>
</gene>
<dbReference type="OrthoDB" id="7158889at2"/>
<name>A0A844Z6T1_9SPHN</name>
<reference evidence="3 4" key="1">
    <citation type="submission" date="2019-12" db="EMBL/GenBank/DDBJ databases">
        <title>Genomic-based taxomic classification of the family Erythrobacteraceae.</title>
        <authorList>
            <person name="Xu L."/>
        </authorList>
    </citation>
    <scope>NUCLEOTIDE SEQUENCE [LARGE SCALE GENOMIC DNA]</scope>
    <source>
        <strain evidence="3 4">KCTC 42006</strain>
    </source>
</reference>
<dbReference type="Pfam" id="PF03981">
    <property type="entry name" value="Ubiq_cyt_C_chap"/>
    <property type="match status" value="1"/>
</dbReference>
<protein>
    <recommendedName>
        <fullName evidence="2">Ubiquinol-cytochrome c chaperone domain-containing protein</fullName>
    </recommendedName>
</protein>
<dbReference type="RefSeq" id="WP_160613191.1">
    <property type="nucleotide sequence ID" value="NZ_JAUFQM010000001.1"/>
</dbReference>
<evidence type="ECO:0000259" key="2">
    <source>
        <dbReference type="Pfam" id="PF03981"/>
    </source>
</evidence>
<organism evidence="3 4">
    <name type="scientific">Pontixanthobacter aestiaquae</name>
    <dbReference type="NCBI Taxonomy" id="1509367"/>
    <lineage>
        <taxon>Bacteria</taxon>
        <taxon>Pseudomonadati</taxon>
        <taxon>Pseudomonadota</taxon>
        <taxon>Alphaproteobacteria</taxon>
        <taxon>Sphingomonadales</taxon>
        <taxon>Erythrobacteraceae</taxon>
        <taxon>Pontixanthobacter</taxon>
    </lineage>
</organism>
<accession>A0A844Z6T1</accession>
<keyword evidence="4" id="KW-1185">Reference proteome</keyword>
<comment type="caution">
    <text evidence="3">The sequence shown here is derived from an EMBL/GenBank/DDBJ whole genome shotgun (WGS) entry which is preliminary data.</text>
</comment>
<proteinExistence type="inferred from homology"/>
<evidence type="ECO:0000256" key="1">
    <source>
        <dbReference type="ARBA" id="ARBA00006436"/>
    </source>
</evidence>
<sequence length="171" mass="18758">MAFFSRLFGTENDPKEALRPLWHAIVGEARRPHWYRNCGAADTVDGRFDMITNVVAMVMLRMETENDLLPATARLTELFVEDIDGQLRETGLGDPTLGKKMGKLMEAMGGRIGAYRNALESGPEAMTNAVRRNVTLIDEGHAEAMANELIALSQRLGALNTDQLLAGEIAA</sequence>
<dbReference type="Proteomes" id="UP000460290">
    <property type="component" value="Unassembled WGS sequence"/>
</dbReference>
<evidence type="ECO:0000313" key="3">
    <source>
        <dbReference type="EMBL" id="MXO82777.1"/>
    </source>
</evidence>
<feature type="domain" description="Ubiquinol-cytochrome c chaperone" evidence="2">
    <location>
        <begin position="37"/>
        <end position="169"/>
    </location>
</feature>
<dbReference type="EMBL" id="WTYZ01000001">
    <property type="protein sequence ID" value="MXO82777.1"/>
    <property type="molecule type" value="Genomic_DNA"/>
</dbReference>
<comment type="similarity">
    <text evidence="1">Belongs to the UPF0174 family.</text>
</comment>
<evidence type="ECO:0000313" key="4">
    <source>
        <dbReference type="Proteomes" id="UP000460290"/>
    </source>
</evidence>